<dbReference type="InterPro" id="IPR008920">
    <property type="entry name" value="TF_FadR/GntR_C"/>
</dbReference>
<keyword evidence="2" id="KW-0238">DNA-binding</keyword>
<evidence type="ECO:0000256" key="4">
    <source>
        <dbReference type="SAM" id="MobiDB-lite"/>
    </source>
</evidence>
<protein>
    <submittedName>
        <fullName evidence="6">GntR family transcriptional regulator</fullName>
    </submittedName>
</protein>
<dbReference type="InterPro" id="IPR000524">
    <property type="entry name" value="Tscrpt_reg_HTH_GntR"/>
</dbReference>
<dbReference type="Gene3D" id="1.20.120.530">
    <property type="entry name" value="GntR ligand-binding domain-like"/>
    <property type="match status" value="1"/>
</dbReference>
<dbReference type="InterPro" id="IPR011711">
    <property type="entry name" value="GntR_C"/>
</dbReference>
<evidence type="ECO:0000256" key="1">
    <source>
        <dbReference type="ARBA" id="ARBA00023015"/>
    </source>
</evidence>
<dbReference type="GO" id="GO:0003700">
    <property type="term" value="F:DNA-binding transcription factor activity"/>
    <property type="evidence" value="ECO:0007669"/>
    <property type="project" value="InterPro"/>
</dbReference>
<dbReference type="GO" id="GO:0003677">
    <property type="term" value="F:DNA binding"/>
    <property type="evidence" value="ECO:0007669"/>
    <property type="project" value="UniProtKB-KW"/>
</dbReference>
<dbReference type="SUPFAM" id="SSF46785">
    <property type="entry name" value="Winged helix' DNA-binding domain"/>
    <property type="match status" value="1"/>
</dbReference>
<reference evidence="6" key="2">
    <citation type="submission" date="2021-04" db="EMBL/GenBank/DDBJ databases">
        <authorList>
            <person name="Gilroy R."/>
        </authorList>
    </citation>
    <scope>NUCLEOTIDE SEQUENCE</scope>
    <source>
        <strain evidence="6">5032</strain>
    </source>
</reference>
<dbReference type="AlphaFoldDB" id="A0A9D2HPH7"/>
<comment type="caution">
    <text evidence="6">The sequence shown here is derived from an EMBL/GenBank/DDBJ whole genome shotgun (WGS) entry which is preliminary data.</text>
</comment>
<feature type="domain" description="HTH gntR-type" evidence="5">
    <location>
        <begin position="14"/>
        <end position="81"/>
    </location>
</feature>
<dbReference type="Proteomes" id="UP000823821">
    <property type="component" value="Unassembled WGS sequence"/>
</dbReference>
<dbReference type="SMART" id="SM00345">
    <property type="entry name" value="HTH_GNTR"/>
    <property type="match status" value="1"/>
</dbReference>
<keyword evidence="1" id="KW-0805">Transcription regulation</keyword>
<dbReference type="Gene3D" id="1.10.10.10">
    <property type="entry name" value="Winged helix-like DNA-binding domain superfamily/Winged helix DNA-binding domain"/>
    <property type="match status" value="1"/>
</dbReference>
<evidence type="ECO:0000259" key="5">
    <source>
        <dbReference type="PROSITE" id="PS50949"/>
    </source>
</evidence>
<dbReference type="Pfam" id="PF07729">
    <property type="entry name" value="FCD"/>
    <property type="match status" value="1"/>
</dbReference>
<dbReference type="InterPro" id="IPR036390">
    <property type="entry name" value="WH_DNA-bd_sf"/>
</dbReference>
<organism evidence="6 7">
    <name type="scientific">Candidatus Desulfovibrio intestinavium</name>
    <dbReference type="NCBI Taxonomy" id="2838534"/>
    <lineage>
        <taxon>Bacteria</taxon>
        <taxon>Pseudomonadati</taxon>
        <taxon>Thermodesulfobacteriota</taxon>
        <taxon>Desulfovibrionia</taxon>
        <taxon>Desulfovibrionales</taxon>
        <taxon>Desulfovibrionaceae</taxon>
        <taxon>Desulfovibrio</taxon>
    </lineage>
</organism>
<dbReference type="Pfam" id="PF00392">
    <property type="entry name" value="GntR"/>
    <property type="match status" value="1"/>
</dbReference>
<evidence type="ECO:0000313" key="6">
    <source>
        <dbReference type="EMBL" id="HJA80012.1"/>
    </source>
</evidence>
<dbReference type="EMBL" id="DWZD01000053">
    <property type="protein sequence ID" value="HJA80012.1"/>
    <property type="molecule type" value="Genomic_DNA"/>
</dbReference>
<accession>A0A9D2HPH7</accession>
<dbReference type="PROSITE" id="PS50949">
    <property type="entry name" value="HTH_GNTR"/>
    <property type="match status" value="1"/>
</dbReference>
<evidence type="ECO:0000313" key="7">
    <source>
        <dbReference type="Proteomes" id="UP000823821"/>
    </source>
</evidence>
<reference evidence="6" key="1">
    <citation type="journal article" date="2021" name="PeerJ">
        <title>Extensive microbial diversity within the chicken gut microbiome revealed by metagenomics and culture.</title>
        <authorList>
            <person name="Gilroy R."/>
            <person name="Ravi A."/>
            <person name="Getino M."/>
            <person name="Pursley I."/>
            <person name="Horton D.L."/>
            <person name="Alikhan N.F."/>
            <person name="Baker D."/>
            <person name="Gharbi K."/>
            <person name="Hall N."/>
            <person name="Watson M."/>
            <person name="Adriaenssens E.M."/>
            <person name="Foster-Nyarko E."/>
            <person name="Jarju S."/>
            <person name="Secka A."/>
            <person name="Antonio M."/>
            <person name="Oren A."/>
            <person name="Chaudhuri R.R."/>
            <person name="La Ragione R."/>
            <person name="Hildebrand F."/>
            <person name="Pallen M.J."/>
        </authorList>
    </citation>
    <scope>NUCLEOTIDE SEQUENCE</scope>
    <source>
        <strain evidence="6">5032</strain>
    </source>
</reference>
<name>A0A9D2HPH7_9BACT</name>
<sequence length="248" mass="27615">MTFPCLTGNDGARLSLRERVYRYLAEWLQAADRRAGEGIDQHALCRALRISRTPLRDALLRLELEGLVEIRPRQGVFVRSPSPAEVMDICRILGLLEADALERRFPGPQGAFLRPLALSLRQQQAAARQGDDVLFHRAERDFHCLLTGWANAHPTARLVAPLLRRLDMLPRRPEHAAGRRAGVIGVHKRLLDSLACGNLTAAASILRQEYWLSASFPGHLRAAMSSSAVTAAAGPRSRSRREDDWPDP</sequence>
<feature type="region of interest" description="Disordered" evidence="4">
    <location>
        <begin position="227"/>
        <end position="248"/>
    </location>
</feature>
<gene>
    <name evidence="6" type="ORF">H9784_10700</name>
</gene>
<keyword evidence="3" id="KW-0804">Transcription</keyword>
<dbReference type="InterPro" id="IPR036388">
    <property type="entry name" value="WH-like_DNA-bd_sf"/>
</dbReference>
<evidence type="ECO:0000256" key="2">
    <source>
        <dbReference type="ARBA" id="ARBA00023125"/>
    </source>
</evidence>
<proteinExistence type="predicted"/>
<dbReference type="PANTHER" id="PTHR43537">
    <property type="entry name" value="TRANSCRIPTIONAL REGULATOR, GNTR FAMILY"/>
    <property type="match status" value="1"/>
</dbReference>
<dbReference type="SUPFAM" id="SSF48008">
    <property type="entry name" value="GntR ligand-binding domain-like"/>
    <property type="match status" value="1"/>
</dbReference>
<dbReference type="PANTHER" id="PTHR43537:SF24">
    <property type="entry name" value="GLUCONATE OPERON TRANSCRIPTIONAL REPRESSOR"/>
    <property type="match status" value="1"/>
</dbReference>
<evidence type="ECO:0000256" key="3">
    <source>
        <dbReference type="ARBA" id="ARBA00023163"/>
    </source>
</evidence>